<dbReference type="OrthoDB" id="667044at2"/>
<sequence length="260" mass="30361">MGAYSINNKDLHLTYGIIVESGSDTFLQIPKAKPFYRYDWGDENGVEIDHSEPNRFEPRNATLYLAILANTEAEFWTNYRAFIAEISQPGVQKLYIGEARREFYIKYESPGTFRRYTPLRGGYKIGAKFSVNFLEPNPSMLVEAPDSGGNESLGYFSWGYSPSAEVFDVDFNSLNFQFSGNLDRQQPTFTFTQAAHEMYLYIRTEKGTDIYTRWKHNDQNYGPIPDQVLMSYYEFGDHRYYFTRRKFLFDTTQSRIQLTK</sequence>
<evidence type="ECO:0000313" key="1">
    <source>
        <dbReference type="EMBL" id="TXK52396.1"/>
    </source>
</evidence>
<reference evidence="1 2" key="1">
    <citation type="submission" date="2019-08" db="EMBL/GenBank/DDBJ databases">
        <authorList>
            <person name="Shi S."/>
        </authorList>
    </citation>
    <scope>NUCLEOTIDE SEQUENCE [LARGE SCALE GENOMIC DNA]</scope>
    <source>
        <strain evidence="1 2">GY10130</strain>
    </source>
</reference>
<name>A0A5C8KE88_9BACT</name>
<gene>
    <name evidence="1" type="ORF">FVR03_01380</name>
</gene>
<comment type="caution">
    <text evidence="1">The sequence shown here is derived from an EMBL/GenBank/DDBJ whole genome shotgun (WGS) entry which is preliminary data.</text>
</comment>
<dbReference type="EMBL" id="VRTY01000003">
    <property type="protein sequence ID" value="TXK52396.1"/>
    <property type="molecule type" value="Genomic_DNA"/>
</dbReference>
<dbReference type="AlphaFoldDB" id="A0A5C8KE88"/>
<organism evidence="1 2">
    <name type="scientific">Pontibacter qinzhouensis</name>
    <dbReference type="NCBI Taxonomy" id="2603253"/>
    <lineage>
        <taxon>Bacteria</taxon>
        <taxon>Pseudomonadati</taxon>
        <taxon>Bacteroidota</taxon>
        <taxon>Cytophagia</taxon>
        <taxon>Cytophagales</taxon>
        <taxon>Hymenobacteraceae</taxon>
        <taxon>Pontibacter</taxon>
    </lineage>
</organism>
<accession>A0A5C8KE88</accession>
<protein>
    <submittedName>
        <fullName evidence="1">Uncharacterized protein</fullName>
    </submittedName>
</protein>
<keyword evidence="2" id="KW-1185">Reference proteome</keyword>
<dbReference type="Proteomes" id="UP000321926">
    <property type="component" value="Unassembled WGS sequence"/>
</dbReference>
<evidence type="ECO:0000313" key="2">
    <source>
        <dbReference type="Proteomes" id="UP000321926"/>
    </source>
</evidence>
<dbReference type="RefSeq" id="WP_147919968.1">
    <property type="nucleotide sequence ID" value="NZ_VRTY01000003.1"/>
</dbReference>
<proteinExistence type="predicted"/>